<name>A0A227NXE2_9FLAO</name>
<keyword evidence="2 5" id="KW-0812">Transmembrane</keyword>
<proteinExistence type="predicted"/>
<organism evidence="6 7">
    <name type="scientific">Flavobacterium araucananum</name>
    <dbReference type="NCBI Taxonomy" id="946678"/>
    <lineage>
        <taxon>Bacteria</taxon>
        <taxon>Pseudomonadati</taxon>
        <taxon>Bacteroidota</taxon>
        <taxon>Flavobacteriia</taxon>
        <taxon>Flavobacteriales</taxon>
        <taxon>Flavobacteriaceae</taxon>
        <taxon>Flavobacterium</taxon>
    </lineage>
</organism>
<comment type="subcellular location">
    <subcellularLocation>
        <location evidence="1">Membrane</location>
        <topology evidence="1">Multi-pass membrane protein</topology>
    </subcellularLocation>
</comment>
<feature type="transmembrane region" description="Helical" evidence="5">
    <location>
        <begin position="6"/>
        <end position="26"/>
    </location>
</feature>
<dbReference type="Pfam" id="PF07681">
    <property type="entry name" value="DoxX"/>
    <property type="match status" value="1"/>
</dbReference>
<reference evidence="6 7" key="1">
    <citation type="submission" date="2016-11" db="EMBL/GenBank/DDBJ databases">
        <title>Whole genomes of Flavobacteriaceae.</title>
        <authorList>
            <person name="Stine C."/>
            <person name="Li C."/>
            <person name="Tadesse D."/>
        </authorList>
    </citation>
    <scope>NUCLEOTIDE SEQUENCE [LARGE SCALE GENOMIC DNA]</scope>
    <source>
        <strain evidence="6 7">DSM 24704</strain>
    </source>
</reference>
<dbReference type="OrthoDB" id="4732370at2"/>
<keyword evidence="3 5" id="KW-1133">Transmembrane helix</keyword>
<evidence type="ECO:0000313" key="7">
    <source>
        <dbReference type="Proteomes" id="UP000214684"/>
    </source>
</evidence>
<feature type="transmembrane region" description="Helical" evidence="5">
    <location>
        <begin position="47"/>
        <end position="71"/>
    </location>
</feature>
<comment type="caution">
    <text evidence="6">The sequence shown here is derived from an EMBL/GenBank/DDBJ whole genome shotgun (WGS) entry which is preliminary data.</text>
</comment>
<evidence type="ECO:0000313" key="6">
    <source>
        <dbReference type="EMBL" id="OXG02271.1"/>
    </source>
</evidence>
<keyword evidence="7" id="KW-1185">Reference proteome</keyword>
<evidence type="ECO:0000256" key="1">
    <source>
        <dbReference type="ARBA" id="ARBA00004141"/>
    </source>
</evidence>
<keyword evidence="4 5" id="KW-0472">Membrane</keyword>
<sequence>METTSFLLVRLAIAISMFGHGLVRLPKLTTFSNWMIGSFKNSMLPKFIVTPFSYILPIAEFSIGLLLLLGLFTKPSLIAGGFVMLALLFGTAMIENWEAVPSQLIHIAFFALLLHFIDSNSWAIDLLIKK</sequence>
<dbReference type="RefSeq" id="WP_089480995.1">
    <property type="nucleotide sequence ID" value="NZ_MUGS01000044.1"/>
</dbReference>
<dbReference type="AlphaFoldDB" id="A0A227NXE2"/>
<protein>
    <submittedName>
        <fullName evidence="6">DoxX family protein</fullName>
    </submittedName>
</protein>
<dbReference type="EMBL" id="MUGS01000044">
    <property type="protein sequence ID" value="OXG02271.1"/>
    <property type="molecule type" value="Genomic_DNA"/>
</dbReference>
<dbReference type="InterPro" id="IPR032808">
    <property type="entry name" value="DoxX"/>
</dbReference>
<feature type="transmembrane region" description="Helical" evidence="5">
    <location>
        <begin position="77"/>
        <end position="97"/>
    </location>
</feature>
<evidence type="ECO:0000256" key="2">
    <source>
        <dbReference type="ARBA" id="ARBA00022692"/>
    </source>
</evidence>
<feature type="transmembrane region" description="Helical" evidence="5">
    <location>
        <begin position="104"/>
        <end position="124"/>
    </location>
</feature>
<gene>
    <name evidence="6" type="ORF">B0A64_18560</name>
</gene>
<evidence type="ECO:0000256" key="4">
    <source>
        <dbReference type="ARBA" id="ARBA00023136"/>
    </source>
</evidence>
<dbReference type="GO" id="GO:0016020">
    <property type="term" value="C:membrane"/>
    <property type="evidence" value="ECO:0007669"/>
    <property type="project" value="UniProtKB-SubCell"/>
</dbReference>
<evidence type="ECO:0000256" key="3">
    <source>
        <dbReference type="ARBA" id="ARBA00022989"/>
    </source>
</evidence>
<accession>A0A227NXE2</accession>
<evidence type="ECO:0000256" key="5">
    <source>
        <dbReference type="SAM" id="Phobius"/>
    </source>
</evidence>
<dbReference type="Proteomes" id="UP000214684">
    <property type="component" value="Unassembled WGS sequence"/>
</dbReference>